<evidence type="ECO:0000256" key="10">
    <source>
        <dbReference type="SAM" id="Phobius"/>
    </source>
</evidence>
<evidence type="ECO:0000313" key="13">
    <source>
        <dbReference type="Proteomes" id="UP000683360"/>
    </source>
</evidence>
<comment type="subcellular location">
    <subcellularLocation>
        <location evidence="1">Membrane</location>
        <topology evidence="1">Single-pass type I membrane protein</topology>
    </subcellularLocation>
</comment>
<protein>
    <recommendedName>
        <fullName evidence="2">guanylate cyclase</fullName>
        <ecNumber evidence="2">4.6.1.2</ecNumber>
    </recommendedName>
</protein>
<keyword evidence="6 10" id="KW-1133">Transmembrane helix</keyword>
<dbReference type="GO" id="GO:0005886">
    <property type="term" value="C:plasma membrane"/>
    <property type="evidence" value="ECO:0007669"/>
    <property type="project" value="TreeGrafter"/>
</dbReference>
<keyword evidence="8" id="KW-0456">Lyase</keyword>
<feature type="transmembrane region" description="Helical" evidence="10">
    <location>
        <begin position="50"/>
        <end position="69"/>
    </location>
</feature>
<accession>A0A8S3RRV2</accession>
<keyword evidence="4" id="KW-0732">Signal</keyword>
<evidence type="ECO:0000256" key="4">
    <source>
        <dbReference type="ARBA" id="ARBA00022729"/>
    </source>
</evidence>
<keyword evidence="7 10" id="KW-0472">Membrane</keyword>
<dbReference type="InterPro" id="IPR050401">
    <property type="entry name" value="Cyclic_nucleotide_synthase"/>
</dbReference>
<evidence type="ECO:0000256" key="7">
    <source>
        <dbReference type="ARBA" id="ARBA00023136"/>
    </source>
</evidence>
<evidence type="ECO:0000256" key="1">
    <source>
        <dbReference type="ARBA" id="ARBA00004479"/>
    </source>
</evidence>
<comment type="caution">
    <text evidence="12">The sequence shown here is derived from an EMBL/GenBank/DDBJ whole genome shotgun (WGS) entry which is preliminary data.</text>
</comment>
<evidence type="ECO:0000256" key="8">
    <source>
        <dbReference type="ARBA" id="ARBA00023239"/>
    </source>
</evidence>
<keyword evidence="3 10" id="KW-0812">Transmembrane</keyword>
<sequence length="482" mass="55318">MDTCASMEIKDMYMDKSETDVFIPLKQRICFFNSNDLLTKRGQHAHMLKIILLAIIPVFILLIQSSIYISNDSKVVSQQKSVKDNISFSVEIGLLVHYLQLERGATALYISSGGSNLVLTSLESNRLKTDIALDSLTKWISVTCPSHFLTLKAYRVRLQDFRKKLKPTNTTIKAAVEFYSNDNDVMIDWVGLTVKDSESETTWQELTAYHMLLLSKEQAGIERAVGSTFFARGSFSVEELLWYTERKILGATYLERSMQYSTFVRTIIDERYTNTHLLTELVIMREKIIANSSSLASVTAGILWFNNMTQYINILKDIQDGLAQEIISSLADHITSLQKSLIFNVIEIIGVMIMSPFIIYLVYRLTKKLQSFATSLKHKTADLEIERKRSEQLLYQMLPIEIAKRMMKNLSIHPEHYDSVTIYFSDIVGFTTICSMSSPMEVIHMLNILYIMIDDRLELFDVYKVETIGKINQSGYLESKYR</sequence>
<dbReference type="GO" id="GO:0007168">
    <property type="term" value="P:receptor guanylyl cyclase signaling pathway"/>
    <property type="evidence" value="ECO:0007669"/>
    <property type="project" value="TreeGrafter"/>
</dbReference>
<dbReference type="Gene3D" id="3.30.70.1230">
    <property type="entry name" value="Nucleotide cyclase"/>
    <property type="match status" value="1"/>
</dbReference>
<dbReference type="PANTHER" id="PTHR11920:SF501">
    <property type="entry name" value="GUANYLATE CYCLASE 32E"/>
    <property type="match status" value="1"/>
</dbReference>
<dbReference type="AlphaFoldDB" id="A0A8S3RRV2"/>
<dbReference type="GO" id="GO:0001653">
    <property type="term" value="F:peptide receptor activity"/>
    <property type="evidence" value="ECO:0007669"/>
    <property type="project" value="TreeGrafter"/>
</dbReference>
<dbReference type="SUPFAM" id="SSF55073">
    <property type="entry name" value="Nucleotide cyclase"/>
    <property type="match status" value="1"/>
</dbReference>
<dbReference type="OrthoDB" id="60033at2759"/>
<keyword evidence="13" id="KW-1185">Reference proteome</keyword>
<evidence type="ECO:0000256" key="5">
    <source>
        <dbReference type="ARBA" id="ARBA00022741"/>
    </source>
</evidence>
<dbReference type="EMBL" id="CAJPWZ010001142">
    <property type="protein sequence ID" value="CAG2209263.1"/>
    <property type="molecule type" value="Genomic_DNA"/>
</dbReference>
<dbReference type="EC" id="4.6.1.2" evidence="2"/>
<evidence type="ECO:0000256" key="3">
    <source>
        <dbReference type="ARBA" id="ARBA00022692"/>
    </source>
</evidence>
<dbReference type="GO" id="GO:0035556">
    <property type="term" value="P:intracellular signal transduction"/>
    <property type="evidence" value="ECO:0007669"/>
    <property type="project" value="InterPro"/>
</dbReference>
<dbReference type="InterPro" id="IPR011645">
    <property type="entry name" value="HNOB_dom_associated"/>
</dbReference>
<keyword evidence="9" id="KW-0141">cGMP biosynthesis</keyword>
<evidence type="ECO:0000256" key="9">
    <source>
        <dbReference type="ARBA" id="ARBA00023293"/>
    </source>
</evidence>
<dbReference type="Pfam" id="PF00211">
    <property type="entry name" value="Guanylate_cyc"/>
    <property type="match status" value="1"/>
</dbReference>
<dbReference type="PANTHER" id="PTHR11920">
    <property type="entry name" value="GUANYLYL CYCLASE"/>
    <property type="match status" value="1"/>
</dbReference>
<dbReference type="Gene3D" id="6.10.250.780">
    <property type="match status" value="1"/>
</dbReference>
<reference evidence="12" key="1">
    <citation type="submission" date="2021-03" db="EMBL/GenBank/DDBJ databases">
        <authorList>
            <person name="Bekaert M."/>
        </authorList>
    </citation>
    <scope>NUCLEOTIDE SEQUENCE</scope>
</reference>
<evidence type="ECO:0000256" key="6">
    <source>
        <dbReference type="ARBA" id="ARBA00022989"/>
    </source>
</evidence>
<dbReference type="Pfam" id="PF07701">
    <property type="entry name" value="HNOBA"/>
    <property type="match status" value="1"/>
</dbReference>
<feature type="domain" description="Guanylate cyclase" evidence="11">
    <location>
        <begin position="421"/>
        <end position="469"/>
    </location>
</feature>
<evidence type="ECO:0000259" key="11">
    <source>
        <dbReference type="PROSITE" id="PS50125"/>
    </source>
</evidence>
<dbReference type="InterPro" id="IPR013587">
    <property type="entry name" value="Nitrate/nitrite_sensing"/>
</dbReference>
<dbReference type="InterPro" id="IPR029787">
    <property type="entry name" value="Nucleotide_cyclase"/>
</dbReference>
<dbReference type="PROSITE" id="PS50125">
    <property type="entry name" value="GUANYLATE_CYCLASE_2"/>
    <property type="match status" value="1"/>
</dbReference>
<dbReference type="Pfam" id="PF08376">
    <property type="entry name" value="NIT"/>
    <property type="match status" value="1"/>
</dbReference>
<evidence type="ECO:0000313" key="12">
    <source>
        <dbReference type="EMBL" id="CAG2209263.1"/>
    </source>
</evidence>
<evidence type="ECO:0000256" key="2">
    <source>
        <dbReference type="ARBA" id="ARBA00012202"/>
    </source>
</evidence>
<name>A0A8S3RRV2_MYTED</name>
<gene>
    <name evidence="12" type="ORF">MEDL_23310</name>
</gene>
<dbReference type="GO" id="GO:0004383">
    <property type="term" value="F:guanylate cyclase activity"/>
    <property type="evidence" value="ECO:0007669"/>
    <property type="project" value="UniProtKB-EC"/>
</dbReference>
<dbReference type="GO" id="GO:0000166">
    <property type="term" value="F:nucleotide binding"/>
    <property type="evidence" value="ECO:0007669"/>
    <property type="project" value="UniProtKB-KW"/>
</dbReference>
<dbReference type="GO" id="GO:0004016">
    <property type="term" value="F:adenylate cyclase activity"/>
    <property type="evidence" value="ECO:0007669"/>
    <property type="project" value="TreeGrafter"/>
</dbReference>
<dbReference type="InterPro" id="IPR001054">
    <property type="entry name" value="A/G_cyclase"/>
</dbReference>
<feature type="transmembrane region" description="Helical" evidence="10">
    <location>
        <begin position="341"/>
        <end position="363"/>
    </location>
</feature>
<dbReference type="SMART" id="SM00044">
    <property type="entry name" value="CYCc"/>
    <property type="match status" value="1"/>
</dbReference>
<keyword evidence="5" id="KW-0547">Nucleotide-binding</keyword>
<organism evidence="12 13">
    <name type="scientific">Mytilus edulis</name>
    <name type="common">Blue mussel</name>
    <dbReference type="NCBI Taxonomy" id="6550"/>
    <lineage>
        <taxon>Eukaryota</taxon>
        <taxon>Metazoa</taxon>
        <taxon>Spiralia</taxon>
        <taxon>Lophotrochozoa</taxon>
        <taxon>Mollusca</taxon>
        <taxon>Bivalvia</taxon>
        <taxon>Autobranchia</taxon>
        <taxon>Pteriomorphia</taxon>
        <taxon>Mytilida</taxon>
        <taxon>Mytiloidea</taxon>
        <taxon>Mytilidae</taxon>
        <taxon>Mytilinae</taxon>
        <taxon>Mytilus</taxon>
    </lineage>
</organism>
<proteinExistence type="predicted"/>
<dbReference type="Proteomes" id="UP000683360">
    <property type="component" value="Unassembled WGS sequence"/>
</dbReference>